<gene>
    <name evidence="2" type="ORF">HPBE_LOCUS22218</name>
</gene>
<accession>A0A3P8BY81</accession>
<organism evidence="3 4">
    <name type="scientific">Heligmosomoides polygyrus</name>
    <name type="common">Parasitic roundworm</name>
    <dbReference type="NCBI Taxonomy" id="6339"/>
    <lineage>
        <taxon>Eukaryota</taxon>
        <taxon>Metazoa</taxon>
        <taxon>Ecdysozoa</taxon>
        <taxon>Nematoda</taxon>
        <taxon>Chromadorea</taxon>
        <taxon>Rhabditida</taxon>
        <taxon>Rhabditina</taxon>
        <taxon>Rhabditomorpha</taxon>
        <taxon>Strongyloidea</taxon>
        <taxon>Heligmosomidae</taxon>
        <taxon>Heligmosomoides</taxon>
    </lineage>
</organism>
<reference evidence="2 3" key="1">
    <citation type="submission" date="2018-11" db="EMBL/GenBank/DDBJ databases">
        <authorList>
            <consortium name="Pathogen Informatics"/>
        </authorList>
    </citation>
    <scope>NUCLEOTIDE SEQUENCE [LARGE SCALE GENOMIC DNA]</scope>
</reference>
<evidence type="ECO:0000256" key="1">
    <source>
        <dbReference type="SAM" id="MobiDB-lite"/>
    </source>
</evidence>
<dbReference type="WBParaSite" id="HPBE_0002221901-mRNA-1">
    <property type="protein sequence ID" value="HPBE_0002221901-mRNA-1"/>
    <property type="gene ID" value="HPBE_0002221901"/>
</dbReference>
<evidence type="ECO:0000313" key="2">
    <source>
        <dbReference type="EMBL" id="VDP31112.1"/>
    </source>
</evidence>
<evidence type="ECO:0000313" key="4">
    <source>
        <dbReference type="WBParaSite" id="HPBE_0002221901-mRNA-1"/>
    </source>
</evidence>
<dbReference type="AlphaFoldDB" id="A0A183GHZ2"/>
<reference evidence="4" key="2">
    <citation type="submission" date="2019-09" db="UniProtKB">
        <authorList>
            <consortium name="WormBaseParasite"/>
        </authorList>
    </citation>
    <scope>IDENTIFICATION</scope>
</reference>
<sequence>MPVRRGVVNERRRCHAPTSEGQSSLEEADGADPKRRHSETHPLRTTSGRECAPRMEPASRPGTVSSSHYEEEVWRQKATVTVVKPPPWSPAPELLIEKR</sequence>
<proteinExistence type="predicted"/>
<dbReference type="EMBL" id="UZAH01033770">
    <property type="protein sequence ID" value="VDP31112.1"/>
    <property type="molecule type" value="Genomic_DNA"/>
</dbReference>
<protein>
    <submittedName>
        <fullName evidence="2 4">Uncharacterized protein</fullName>
    </submittedName>
</protein>
<keyword evidence="3" id="KW-1185">Reference proteome</keyword>
<name>A0A183GHZ2_HELPZ</name>
<dbReference type="Proteomes" id="UP000050761">
    <property type="component" value="Unassembled WGS sequence"/>
</dbReference>
<evidence type="ECO:0000313" key="3">
    <source>
        <dbReference type="Proteomes" id="UP000050761"/>
    </source>
</evidence>
<accession>A0A183GHZ2</accession>
<feature type="region of interest" description="Disordered" evidence="1">
    <location>
        <begin position="1"/>
        <end position="71"/>
    </location>
</feature>